<feature type="binding site" evidence="6">
    <location>
        <begin position="381"/>
        <end position="383"/>
    </location>
    <ligand>
        <name>L-glutamate</name>
        <dbReference type="ChEBI" id="CHEBI:29985"/>
    </ligand>
</feature>
<keyword evidence="7" id="KW-0808">Transferase</keyword>
<evidence type="ECO:0000256" key="3">
    <source>
        <dbReference type="ARBA" id="ARBA00023315"/>
    </source>
</evidence>
<accession>A0A917CP10</accession>
<protein>
    <recommendedName>
        <fullName evidence="7">Glutathione hydrolase proenzyme</fullName>
        <ecNumber evidence="7">2.3.2.2</ecNumber>
        <ecNumber evidence="7">3.4.19.13</ecNumber>
    </recommendedName>
    <component>
        <recommendedName>
            <fullName evidence="7">Glutathione hydrolase large chain</fullName>
        </recommendedName>
    </component>
    <component>
        <recommendedName>
            <fullName evidence="7">Glutathione hydrolase small chain</fullName>
        </recommendedName>
    </component>
</protein>
<dbReference type="EC" id="2.3.2.2" evidence="7"/>
<feature type="signal peptide" evidence="8">
    <location>
        <begin position="1"/>
        <end position="18"/>
    </location>
</feature>
<feature type="binding site" evidence="6">
    <location>
        <position position="405"/>
    </location>
    <ligand>
        <name>L-glutamate</name>
        <dbReference type="ChEBI" id="CHEBI:29985"/>
    </ligand>
</feature>
<dbReference type="InterPro" id="IPR043137">
    <property type="entry name" value="GGT_ssub_C"/>
</dbReference>
<dbReference type="SUPFAM" id="SSF56235">
    <property type="entry name" value="N-terminal nucleophile aminohydrolases (Ntn hydrolases)"/>
    <property type="match status" value="1"/>
</dbReference>
<dbReference type="EMBL" id="BMEO01000005">
    <property type="protein sequence ID" value="GGF94787.1"/>
    <property type="molecule type" value="Genomic_DNA"/>
</dbReference>
<dbReference type="PANTHER" id="PTHR43199:SF6">
    <property type="entry name" value="GLUTATHIONE HYDROLASE PROENZYME"/>
    <property type="match status" value="1"/>
</dbReference>
<comment type="subunit">
    <text evidence="7">This enzyme consists of two polypeptide chains, which are synthesized in precursor form from a single polypeptide.</text>
</comment>
<evidence type="ECO:0000256" key="2">
    <source>
        <dbReference type="ARBA" id="ARBA00001089"/>
    </source>
</evidence>
<comment type="pathway">
    <text evidence="7">Sulfur metabolism; glutathione metabolism.</text>
</comment>
<evidence type="ECO:0000256" key="8">
    <source>
        <dbReference type="SAM" id="SignalP"/>
    </source>
</evidence>
<dbReference type="GO" id="GO:0036374">
    <property type="term" value="F:glutathione hydrolase activity"/>
    <property type="evidence" value="ECO:0007669"/>
    <property type="project" value="UniProtKB-UniRule"/>
</dbReference>
<keyword evidence="10" id="KW-1185">Reference proteome</keyword>
<keyword evidence="7" id="KW-0865">Zymogen</keyword>
<dbReference type="Gene3D" id="1.10.246.130">
    <property type="match status" value="1"/>
</dbReference>
<dbReference type="GO" id="GO:0103068">
    <property type="term" value="F:leukotriene C4 gamma-glutamyl transferase activity"/>
    <property type="evidence" value="ECO:0007669"/>
    <property type="project" value="UniProtKB-EC"/>
</dbReference>
<dbReference type="InterPro" id="IPR051792">
    <property type="entry name" value="GGT_bact"/>
</dbReference>
<organism evidence="9 10">
    <name type="scientific">Marinicella pacifica</name>
    <dbReference type="NCBI Taxonomy" id="1171543"/>
    <lineage>
        <taxon>Bacteria</taxon>
        <taxon>Pseudomonadati</taxon>
        <taxon>Pseudomonadota</taxon>
        <taxon>Gammaproteobacteria</taxon>
        <taxon>Lysobacterales</taxon>
        <taxon>Marinicellaceae</taxon>
        <taxon>Marinicella</taxon>
    </lineage>
</organism>
<dbReference type="GO" id="GO:0006750">
    <property type="term" value="P:glutathione biosynthetic process"/>
    <property type="evidence" value="ECO:0007669"/>
    <property type="project" value="UniProtKB-KW"/>
</dbReference>
<dbReference type="NCBIfam" id="TIGR00066">
    <property type="entry name" value="g_glut_trans"/>
    <property type="match status" value="1"/>
</dbReference>
<evidence type="ECO:0000256" key="5">
    <source>
        <dbReference type="PIRSR" id="PIRSR600101-1"/>
    </source>
</evidence>
<keyword evidence="3 7" id="KW-0012">Acyltransferase</keyword>
<reference evidence="9" key="1">
    <citation type="journal article" date="2014" name="Int. J. Syst. Evol. Microbiol.">
        <title>Complete genome sequence of Corynebacterium casei LMG S-19264T (=DSM 44701T), isolated from a smear-ripened cheese.</title>
        <authorList>
            <consortium name="US DOE Joint Genome Institute (JGI-PGF)"/>
            <person name="Walter F."/>
            <person name="Albersmeier A."/>
            <person name="Kalinowski J."/>
            <person name="Ruckert C."/>
        </authorList>
    </citation>
    <scope>NUCLEOTIDE SEQUENCE</scope>
    <source>
        <strain evidence="9">CGMCC 1.12181</strain>
    </source>
</reference>
<dbReference type="Gene3D" id="3.60.20.40">
    <property type="match status" value="1"/>
</dbReference>
<name>A0A917CP10_9GAMM</name>
<dbReference type="PANTHER" id="PTHR43199">
    <property type="entry name" value="GLUTATHIONE HYDROLASE"/>
    <property type="match status" value="1"/>
</dbReference>
<comment type="similarity">
    <text evidence="7">Belongs to the gamma-glutamyltransferase family.</text>
</comment>
<dbReference type="Pfam" id="PF01019">
    <property type="entry name" value="G_glu_transpept"/>
    <property type="match status" value="1"/>
</dbReference>
<comment type="catalytic activity">
    <reaction evidence="4 7">
        <text>an N-terminal (5-L-glutamyl)-[peptide] + an alpha-amino acid = 5-L-glutamyl amino acid + an N-terminal L-alpha-aminoacyl-[peptide]</text>
        <dbReference type="Rhea" id="RHEA:23904"/>
        <dbReference type="Rhea" id="RHEA-COMP:9780"/>
        <dbReference type="Rhea" id="RHEA-COMP:9795"/>
        <dbReference type="ChEBI" id="CHEBI:77644"/>
        <dbReference type="ChEBI" id="CHEBI:78597"/>
        <dbReference type="ChEBI" id="CHEBI:78599"/>
        <dbReference type="ChEBI" id="CHEBI:78608"/>
        <dbReference type="EC" id="2.3.2.2"/>
    </reaction>
</comment>
<dbReference type="InterPro" id="IPR029055">
    <property type="entry name" value="Ntn_hydrolases_N"/>
</dbReference>
<dbReference type="InterPro" id="IPR000101">
    <property type="entry name" value="GGT_peptidase"/>
</dbReference>
<dbReference type="RefSeq" id="WP_188365107.1">
    <property type="nucleotide sequence ID" value="NZ_BAABJF010000002.1"/>
</dbReference>
<proteinExistence type="inferred from homology"/>
<feature type="binding site" evidence="6">
    <location>
        <position position="90"/>
    </location>
    <ligand>
        <name>L-glutamate</name>
        <dbReference type="ChEBI" id="CHEBI:29985"/>
    </ligand>
</feature>
<keyword evidence="7" id="KW-0317">Glutathione biosynthesis</keyword>
<reference evidence="9" key="2">
    <citation type="submission" date="2020-09" db="EMBL/GenBank/DDBJ databases">
        <authorList>
            <person name="Sun Q."/>
            <person name="Zhou Y."/>
        </authorList>
    </citation>
    <scope>NUCLEOTIDE SEQUENCE</scope>
    <source>
        <strain evidence="9">CGMCC 1.12181</strain>
    </source>
</reference>
<feature type="active site" description="Nucleophile" evidence="5">
    <location>
        <position position="363"/>
    </location>
</feature>
<feature type="binding site" evidence="6">
    <location>
        <position position="455"/>
    </location>
    <ligand>
        <name>L-glutamate</name>
        <dbReference type="ChEBI" id="CHEBI:29985"/>
    </ligand>
</feature>
<comment type="PTM">
    <text evidence="7">Cleaved by autocatalysis into a large and a small subunit.</text>
</comment>
<feature type="chain" id="PRO_5036895364" description="Glutathione hydrolase proenzyme" evidence="8">
    <location>
        <begin position="19"/>
        <end position="557"/>
    </location>
</feature>
<dbReference type="GO" id="GO:0006751">
    <property type="term" value="P:glutathione catabolic process"/>
    <property type="evidence" value="ECO:0007669"/>
    <property type="project" value="UniProtKB-UniRule"/>
</dbReference>
<keyword evidence="7" id="KW-0378">Hydrolase</keyword>
<dbReference type="AlphaFoldDB" id="A0A917CP10"/>
<comment type="catalytic activity">
    <reaction evidence="1 7">
        <text>an S-substituted glutathione + H2O = an S-substituted L-cysteinylglycine + L-glutamate</text>
        <dbReference type="Rhea" id="RHEA:59468"/>
        <dbReference type="ChEBI" id="CHEBI:15377"/>
        <dbReference type="ChEBI" id="CHEBI:29985"/>
        <dbReference type="ChEBI" id="CHEBI:90779"/>
        <dbReference type="ChEBI" id="CHEBI:143103"/>
        <dbReference type="EC" id="3.4.19.13"/>
    </reaction>
</comment>
<evidence type="ECO:0000256" key="6">
    <source>
        <dbReference type="PIRSR" id="PIRSR600101-2"/>
    </source>
</evidence>
<sequence>MKKTIVLLLLLSSTLSFAIKPQKAGIASAHPLATAAGHEMLAQGGNAFDAAVAISATLAVVEQQSSGIGGGGFWLLHRAQDGKNIMIDARETAPAAAHKDMYLDDNGKVNRDLMLNGPLAAGIPGEIAGFAHLAEHYGKLPLNQTLQPAIRAAEDGFEVYPRLVRHINNKQKVLARYPASRAIYLPEGKPLQVGDTLIQKDLAETLKRVAEQGAEGFYTGETAAKLVKANQANGGIWTLEDLKNYTVKEREVITTTYKGQQLITTPPPSSGGIALATMLNILAPWDLTTMDKTKRIHLVAEAMRRAYRDRSLYLGDPDFVEIPTQRLTHPYYAAGLRAAINPEKALPSDYLPGVGDFPKGENTTHFSVIDTEGNLVAATLTVNTGLGSGFIADGTGVLLNNEMDDFSAKPGIPNAYGLTGGEANQIEPGKRPLSSMTPTFVVGEDGVAVLGTPGGSRIITMVMLGILDYFDGHDVASWVSKPRYHHQYLPDTLFAEKDTFDQATIDALNDMGHNVKVYDRQWGNMHAVHWDKKTGVVKAASDPRTETGSAVVKSTAQ</sequence>
<keyword evidence="8" id="KW-0732">Signal</keyword>
<evidence type="ECO:0000313" key="9">
    <source>
        <dbReference type="EMBL" id="GGF94787.1"/>
    </source>
</evidence>
<comment type="caution">
    <text evidence="9">The sequence shown here is derived from an EMBL/GenBank/DDBJ whole genome shotgun (WGS) entry which is preliminary data.</text>
</comment>
<dbReference type="Proteomes" id="UP000605253">
    <property type="component" value="Unassembled WGS sequence"/>
</dbReference>
<evidence type="ECO:0000256" key="4">
    <source>
        <dbReference type="ARBA" id="ARBA00047417"/>
    </source>
</evidence>
<comment type="catalytic activity">
    <reaction evidence="2 7">
        <text>glutathione + H2O = L-cysteinylglycine + L-glutamate</text>
        <dbReference type="Rhea" id="RHEA:28807"/>
        <dbReference type="ChEBI" id="CHEBI:15377"/>
        <dbReference type="ChEBI" id="CHEBI:29985"/>
        <dbReference type="ChEBI" id="CHEBI:57925"/>
        <dbReference type="ChEBI" id="CHEBI:61694"/>
        <dbReference type="EC" id="3.4.19.13"/>
    </reaction>
</comment>
<evidence type="ECO:0000256" key="7">
    <source>
        <dbReference type="RuleBase" id="RU368036"/>
    </source>
</evidence>
<dbReference type="InterPro" id="IPR043138">
    <property type="entry name" value="GGT_lsub"/>
</dbReference>
<evidence type="ECO:0000256" key="1">
    <source>
        <dbReference type="ARBA" id="ARBA00001049"/>
    </source>
</evidence>
<feature type="binding site" evidence="6">
    <location>
        <begin position="434"/>
        <end position="435"/>
    </location>
    <ligand>
        <name>L-glutamate</name>
        <dbReference type="ChEBI" id="CHEBI:29985"/>
    </ligand>
</feature>
<evidence type="ECO:0000313" key="10">
    <source>
        <dbReference type="Proteomes" id="UP000605253"/>
    </source>
</evidence>
<dbReference type="EC" id="3.4.19.13" evidence="7"/>
<dbReference type="PRINTS" id="PR01210">
    <property type="entry name" value="GGTRANSPTASE"/>
</dbReference>
<gene>
    <name evidence="9" type="primary">ggt</name>
    <name evidence="9" type="ORF">GCM10011365_15120</name>
</gene>